<keyword evidence="2" id="KW-1185">Reference proteome</keyword>
<dbReference type="RefSeq" id="WP_174410924.1">
    <property type="nucleotide sequence ID" value="NZ_BLVP01000036.1"/>
</dbReference>
<evidence type="ECO:0000313" key="2">
    <source>
        <dbReference type="Proteomes" id="UP000503820"/>
    </source>
</evidence>
<sequence>MATEAKKKKQKKTESFTQVGGGTVDMQGLALALGLSLPTIRTRLREGLPCVQQGGRGAAWVFDLAECVKWHTDRAVSKAVGDVGDEVPKAVLDRRLLVAQVRCKEIEAAKLSGEVAPIEEMERALTAAFVEVRQALLSIPERTALRLMAADDETEIKAILEEEIDLALNALSEADLLEKVDDAD</sequence>
<dbReference type="Gene3D" id="1.10.10.10">
    <property type="entry name" value="Winged helix-like DNA-binding domain superfamily/Winged helix DNA-binding domain"/>
    <property type="match status" value="1"/>
</dbReference>
<proteinExistence type="predicted"/>
<reference evidence="1 2" key="1">
    <citation type="submission" date="2020-05" db="EMBL/GenBank/DDBJ databases">
        <title>Draft genome sequence of Desulfovibrio psychrotolerans JS1T.</title>
        <authorList>
            <person name="Ueno A."/>
            <person name="Tamazawa S."/>
            <person name="Tamamura S."/>
            <person name="Murakami T."/>
            <person name="Kiyama T."/>
            <person name="Inomata H."/>
            <person name="Amano Y."/>
            <person name="Miyakawa K."/>
            <person name="Tamaki H."/>
            <person name="Naganuma T."/>
            <person name="Kaneko K."/>
        </authorList>
    </citation>
    <scope>NUCLEOTIDE SEQUENCE [LARGE SCALE GENOMIC DNA]</scope>
    <source>
        <strain evidence="1 2">JS1</strain>
    </source>
</reference>
<dbReference type="EMBL" id="BLVP01000036">
    <property type="protein sequence ID" value="GFM38310.1"/>
    <property type="molecule type" value="Genomic_DNA"/>
</dbReference>
<comment type="caution">
    <text evidence="1">The sequence shown here is derived from an EMBL/GenBank/DDBJ whole genome shotgun (WGS) entry which is preliminary data.</text>
</comment>
<dbReference type="AlphaFoldDB" id="A0A7J0BX75"/>
<dbReference type="Proteomes" id="UP000503820">
    <property type="component" value="Unassembled WGS sequence"/>
</dbReference>
<protein>
    <recommendedName>
        <fullName evidence="3">Terminase small subunit</fullName>
    </recommendedName>
</protein>
<dbReference type="InterPro" id="IPR036388">
    <property type="entry name" value="WH-like_DNA-bd_sf"/>
</dbReference>
<evidence type="ECO:0000313" key="1">
    <source>
        <dbReference type="EMBL" id="GFM38310.1"/>
    </source>
</evidence>
<organism evidence="1 2">
    <name type="scientific">Desulfovibrio psychrotolerans</name>
    <dbReference type="NCBI Taxonomy" id="415242"/>
    <lineage>
        <taxon>Bacteria</taxon>
        <taxon>Pseudomonadati</taxon>
        <taxon>Thermodesulfobacteriota</taxon>
        <taxon>Desulfovibrionia</taxon>
        <taxon>Desulfovibrionales</taxon>
        <taxon>Desulfovibrionaceae</taxon>
        <taxon>Desulfovibrio</taxon>
    </lineage>
</organism>
<gene>
    <name evidence="1" type="ORF">DSM19430T_29940</name>
</gene>
<evidence type="ECO:0008006" key="3">
    <source>
        <dbReference type="Google" id="ProtNLM"/>
    </source>
</evidence>
<name>A0A7J0BX75_9BACT</name>
<accession>A0A7J0BX75</accession>